<protein>
    <submittedName>
        <fullName evidence="2">Uncharacterized protein</fullName>
    </submittedName>
</protein>
<sequence>MRLPSRTTRVPPRGLWPAGAAATLVLLRRSAPIPGTPMAPTRLVLLRTAAALAFGLSPKIAVLLPRLPLGLSPPWSRAPRLPRDRFAFALLALPRLSADTPLLGREKSSRYEESSAHTTSSVDSPHGRPSWESCWHSRLFSSISFRIDGVA</sequence>
<evidence type="ECO:0000256" key="1">
    <source>
        <dbReference type="SAM" id="MobiDB-lite"/>
    </source>
</evidence>
<feature type="region of interest" description="Disordered" evidence="1">
    <location>
        <begin position="107"/>
        <end position="128"/>
    </location>
</feature>
<name>A0A8H8DM30_9FUNG</name>
<keyword evidence="3" id="KW-1185">Reference proteome</keyword>
<organism evidence="2 3">
    <name type="scientific">Olpidium bornovanus</name>
    <dbReference type="NCBI Taxonomy" id="278681"/>
    <lineage>
        <taxon>Eukaryota</taxon>
        <taxon>Fungi</taxon>
        <taxon>Fungi incertae sedis</taxon>
        <taxon>Olpidiomycota</taxon>
        <taxon>Olpidiomycotina</taxon>
        <taxon>Olpidiomycetes</taxon>
        <taxon>Olpidiales</taxon>
        <taxon>Olpidiaceae</taxon>
        <taxon>Olpidium</taxon>
    </lineage>
</organism>
<reference evidence="2 3" key="1">
    <citation type="journal article" name="Sci. Rep.">
        <title>Genome-scale phylogenetic analyses confirm Olpidium as the closest living zoosporic fungus to the non-flagellated, terrestrial fungi.</title>
        <authorList>
            <person name="Chang Y."/>
            <person name="Rochon D."/>
            <person name="Sekimoto S."/>
            <person name="Wang Y."/>
            <person name="Chovatia M."/>
            <person name="Sandor L."/>
            <person name="Salamov A."/>
            <person name="Grigoriev I.V."/>
            <person name="Stajich J.E."/>
            <person name="Spatafora J.W."/>
        </authorList>
    </citation>
    <scope>NUCLEOTIDE SEQUENCE [LARGE SCALE GENOMIC DNA]</scope>
    <source>
        <strain evidence="2">S191</strain>
    </source>
</reference>
<dbReference type="Proteomes" id="UP000673691">
    <property type="component" value="Unassembled WGS sequence"/>
</dbReference>
<dbReference type="AlphaFoldDB" id="A0A8H8DM30"/>
<evidence type="ECO:0000313" key="3">
    <source>
        <dbReference type="Proteomes" id="UP000673691"/>
    </source>
</evidence>
<dbReference type="EMBL" id="JAEFCI010000802">
    <property type="protein sequence ID" value="KAG5463325.1"/>
    <property type="molecule type" value="Genomic_DNA"/>
</dbReference>
<gene>
    <name evidence="2" type="ORF">BJ554DRAFT_166</name>
</gene>
<proteinExistence type="predicted"/>
<comment type="caution">
    <text evidence="2">The sequence shown here is derived from an EMBL/GenBank/DDBJ whole genome shotgun (WGS) entry which is preliminary data.</text>
</comment>
<evidence type="ECO:0000313" key="2">
    <source>
        <dbReference type="EMBL" id="KAG5463325.1"/>
    </source>
</evidence>
<accession>A0A8H8DM30</accession>